<dbReference type="InterPro" id="IPR023696">
    <property type="entry name" value="Ureohydrolase_dom_sf"/>
</dbReference>
<dbReference type="PANTHER" id="PTHR10625">
    <property type="entry name" value="HISTONE DEACETYLASE HDAC1-RELATED"/>
    <property type="match status" value="1"/>
</dbReference>
<evidence type="ECO:0000259" key="2">
    <source>
        <dbReference type="Pfam" id="PF00850"/>
    </source>
</evidence>
<reference evidence="3 4" key="1">
    <citation type="submission" date="2015-04" db="EMBL/GenBank/DDBJ databases">
        <title>The draft genome sequence of Roseovarius sp.R12b.</title>
        <authorList>
            <person name="Li G."/>
            <person name="Lai Q."/>
            <person name="Shao Z."/>
            <person name="Yan P."/>
        </authorList>
    </citation>
    <scope>NUCLEOTIDE SEQUENCE [LARGE SCALE GENOMIC DNA]</scope>
    <source>
        <strain evidence="3 4">R12B</strain>
    </source>
</reference>
<dbReference type="GO" id="GO:0004407">
    <property type="term" value="F:histone deacetylase activity"/>
    <property type="evidence" value="ECO:0007669"/>
    <property type="project" value="TreeGrafter"/>
</dbReference>
<dbReference type="EMBL" id="LAXJ01000009">
    <property type="protein sequence ID" value="KRS12581.1"/>
    <property type="molecule type" value="Genomic_DNA"/>
</dbReference>
<dbReference type="PATRIC" id="fig|1641875.4.peg.4595"/>
<protein>
    <submittedName>
        <fullName evidence="3">Acetoin utilization protein</fullName>
    </submittedName>
</protein>
<comment type="caution">
    <text evidence="3">The sequence shown here is derived from an EMBL/GenBank/DDBJ whole genome shotgun (WGS) entry which is preliminary data.</text>
</comment>
<evidence type="ECO:0000256" key="1">
    <source>
        <dbReference type="ARBA" id="ARBA00005947"/>
    </source>
</evidence>
<dbReference type="STRING" id="1641875.XM53_10865"/>
<gene>
    <name evidence="3" type="ORF">XM53_10865</name>
</gene>
<evidence type="ECO:0000313" key="3">
    <source>
        <dbReference type="EMBL" id="KRS12581.1"/>
    </source>
</evidence>
<organism evidence="3 4">
    <name type="scientific">Roseovarius atlanticus</name>
    <dbReference type="NCBI Taxonomy" id="1641875"/>
    <lineage>
        <taxon>Bacteria</taxon>
        <taxon>Pseudomonadati</taxon>
        <taxon>Pseudomonadota</taxon>
        <taxon>Alphaproteobacteria</taxon>
        <taxon>Rhodobacterales</taxon>
        <taxon>Roseobacteraceae</taxon>
        <taxon>Roseovarius</taxon>
    </lineage>
</organism>
<feature type="domain" description="Histone deacetylase" evidence="2">
    <location>
        <begin position="20"/>
        <end position="302"/>
    </location>
</feature>
<dbReference type="RefSeq" id="WP_057793190.1">
    <property type="nucleotide sequence ID" value="NZ_LAXJ01000009.1"/>
</dbReference>
<comment type="similarity">
    <text evidence="1">Belongs to the histone deacetylase family.</text>
</comment>
<dbReference type="SUPFAM" id="SSF52768">
    <property type="entry name" value="Arginase/deacetylase"/>
    <property type="match status" value="1"/>
</dbReference>
<accession>A0A0T5NUI8</accession>
<dbReference type="AlphaFoldDB" id="A0A0T5NUI8"/>
<dbReference type="PRINTS" id="PR01270">
    <property type="entry name" value="HDASUPER"/>
</dbReference>
<proteinExistence type="inferred from homology"/>
<dbReference type="Gene3D" id="3.40.800.20">
    <property type="entry name" value="Histone deacetylase domain"/>
    <property type="match status" value="1"/>
</dbReference>
<dbReference type="InterPro" id="IPR000286">
    <property type="entry name" value="HDACs"/>
</dbReference>
<dbReference type="OrthoDB" id="9808367at2"/>
<dbReference type="InterPro" id="IPR023801">
    <property type="entry name" value="His_deacetylse_dom"/>
</dbReference>
<evidence type="ECO:0000313" key="4">
    <source>
        <dbReference type="Proteomes" id="UP000051295"/>
    </source>
</evidence>
<dbReference type="GO" id="GO:0040029">
    <property type="term" value="P:epigenetic regulation of gene expression"/>
    <property type="evidence" value="ECO:0007669"/>
    <property type="project" value="TreeGrafter"/>
</dbReference>
<keyword evidence="4" id="KW-1185">Reference proteome</keyword>
<name>A0A0T5NUI8_9RHOB</name>
<sequence>MSTLLVTHEDGLNHVTPDGHPERVARLEHLWPALDGKDVIRAEAPLATDADLTLCHPQDYVSMVREAIPAQGFNQLDGDTWLSPGSFDCASRAVGGTMLAVDKVLDGEVGNAFVAMRPPGHHAETATPMGFCLFGTVAIAAKHALERHGLSRVAVVDFDVHHGNGSQDLLRGEARALFISSHQMPLWPGSGGAHETGDHDNVLNVPLAPGTAGQGFRQEYEGQVFPRLEEFKPELILISAGFDAHADDPLANLNLREDDFAWVTRRLCEIAAEQCQGRVVSSLEGGYDLRALAASGAVHVDELIRAAG</sequence>
<dbReference type="InterPro" id="IPR037138">
    <property type="entry name" value="His_deacetylse_dom_sf"/>
</dbReference>
<dbReference type="Pfam" id="PF00850">
    <property type="entry name" value="Hist_deacetyl"/>
    <property type="match status" value="1"/>
</dbReference>
<dbReference type="PANTHER" id="PTHR10625:SF10">
    <property type="entry name" value="HISTONE DEACETYLASE HDAC1"/>
    <property type="match status" value="1"/>
</dbReference>
<dbReference type="Proteomes" id="UP000051295">
    <property type="component" value="Unassembled WGS sequence"/>
</dbReference>
<dbReference type="CDD" id="cd11599">
    <property type="entry name" value="HDAC_classII_2"/>
    <property type="match status" value="1"/>
</dbReference>